<name>A0A6J7WXT6_9CAUD</name>
<gene>
    <name evidence="1" type="ORF">UFOVP359_14</name>
</gene>
<evidence type="ECO:0000313" key="1">
    <source>
        <dbReference type="EMBL" id="CAB5221678.1"/>
    </source>
</evidence>
<organism evidence="1">
    <name type="scientific">uncultured Caudovirales phage</name>
    <dbReference type="NCBI Taxonomy" id="2100421"/>
    <lineage>
        <taxon>Viruses</taxon>
        <taxon>Duplodnaviria</taxon>
        <taxon>Heunggongvirae</taxon>
        <taxon>Uroviricota</taxon>
        <taxon>Caudoviricetes</taxon>
        <taxon>Peduoviridae</taxon>
        <taxon>Maltschvirus</taxon>
        <taxon>Maltschvirus maltsch</taxon>
    </lineage>
</organism>
<protein>
    <submittedName>
        <fullName evidence="1">Uncharacterized protein</fullName>
    </submittedName>
</protein>
<dbReference type="EMBL" id="LR798295">
    <property type="protein sequence ID" value="CAB5221678.1"/>
    <property type="molecule type" value="Genomic_DNA"/>
</dbReference>
<sequence length="64" mass="7163">MQEEINKFIRHTITNLEGALEKQDDKLTWAVLTNLADTIDSYIEPLELSVLCDTLAGQEKNGTA</sequence>
<accession>A0A6J7WXT6</accession>
<proteinExistence type="predicted"/>
<reference evidence="1" key="1">
    <citation type="submission" date="2020-05" db="EMBL/GenBank/DDBJ databases">
        <authorList>
            <person name="Chiriac C."/>
            <person name="Salcher M."/>
            <person name="Ghai R."/>
            <person name="Kavagutti S V."/>
        </authorList>
    </citation>
    <scope>NUCLEOTIDE SEQUENCE</scope>
</reference>